<proteinExistence type="predicted"/>
<evidence type="ECO:0000313" key="2">
    <source>
        <dbReference type="EMBL" id="EEF42064.1"/>
    </source>
</evidence>
<reference evidence="3" key="1">
    <citation type="journal article" date="2010" name="Nat. Biotechnol.">
        <title>Draft genome sequence of the oilseed species Ricinus communis.</title>
        <authorList>
            <person name="Chan A.P."/>
            <person name="Crabtree J."/>
            <person name="Zhao Q."/>
            <person name="Lorenzi H."/>
            <person name="Orvis J."/>
            <person name="Puiu D."/>
            <person name="Melake-Berhan A."/>
            <person name="Jones K.M."/>
            <person name="Redman J."/>
            <person name="Chen G."/>
            <person name="Cahoon E.B."/>
            <person name="Gedil M."/>
            <person name="Stanke M."/>
            <person name="Haas B.J."/>
            <person name="Wortman J.R."/>
            <person name="Fraser-Liggett C.M."/>
            <person name="Ravel J."/>
            <person name="Rabinowicz P.D."/>
        </authorList>
    </citation>
    <scope>NUCLEOTIDE SEQUENCE [LARGE SCALE GENOMIC DNA]</scope>
    <source>
        <strain evidence="3">cv. Hale</strain>
    </source>
</reference>
<keyword evidence="3" id="KW-1185">Reference proteome</keyword>
<organism evidence="2 3">
    <name type="scientific">Ricinus communis</name>
    <name type="common">Castor bean</name>
    <dbReference type="NCBI Taxonomy" id="3988"/>
    <lineage>
        <taxon>Eukaryota</taxon>
        <taxon>Viridiplantae</taxon>
        <taxon>Streptophyta</taxon>
        <taxon>Embryophyta</taxon>
        <taxon>Tracheophyta</taxon>
        <taxon>Spermatophyta</taxon>
        <taxon>Magnoliopsida</taxon>
        <taxon>eudicotyledons</taxon>
        <taxon>Gunneridae</taxon>
        <taxon>Pentapetalae</taxon>
        <taxon>rosids</taxon>
        <taxon>fabids</taxon>
        <taxon>Malpighiales</taxon>
        <taxon>Euphorbiaceae</taxon>
        <taxon>Acalyphoideae</taxon>
        <taxon>Acalypheae</taxon>
        <taxon>Ricinus</taxon>
    </lineage>
</organism>
<protein>
    <submittedName>
        <fullName evidence="2">Uncharacterized protein</fullName>
    </submittedName>
</protein>
<evidence type="ECO:0000256" key="1">
    <source>
        <dbReference type="SAM" id="SignalP"/>
    </source>
</evidence>
<feature type="signal peptide" evidence="1">
    <location>
        <begin position="1"/>
        <end position="22"/>
    </location>
</feature>
<sequence length="52" mass="5890">MDFLRLLVQFGIVTVLLSLTQAAEPQRQPDCPDEYSCGNVYIPYPFDKRAVA</sequence>
<gene>
    <name evidence="2" type="ORF">RCOM_0560220</name>
</gene>
<name>B9S2Q9_RICCO</name>
<dbReference type="EMBL" id="EQ973853">
    <property type="protein sequence ID" value="EEF42064.1"/>
    <property type="molecule type" value="Genomic_DNA"/>
</dbReference>
<keyword evidence="1" id="KW-0732">Signal</keyword>
<dbReference type="Proteomes" id="UP000008311">
    <property type="component" value="Unassembled WGS sequence"/>
</dbReference>
<dbReference type="AlphaFoldDB" id="B9S2Q9"/>
<evidence type="ECO:0000313" key="3">
    <source>
        <dbReference type="Proteomes" id="UP000008311"/>
    </source>
</evidence>
<dbReference type="InParanoid" id="B9S2Q9"/>
<accession>B9S2Q9</accession>
<feature type="chain" id="PRO_5002888959" evidence="1">
    <location>
        <begin position="23"/>
        <end position="52"/>
    </location>
</feature>